<dbReference type="Proteomes" id="UP000257109">
    <property type="component" value="Unassembled WGS sequence"/>
</dbReference>
<dbReference type="GO" id="GO:0004865">
    <property type="term" value="F:protein serine/threonine phosphatase inhibitor activity"/>
    <property type="evidence" value="ECO:0007669"/>
    <property type="project" value="InterPro"/>
</dbReference>
<name>A0A371F3D2_MUCPR</name>
<dbReference type="AlphaFoldDB" id="A0A371F3D2"/>
<evidence type="ECO:0000313" key="3">
    <source>
        <dbReference type="Proteomes" id="UP000257109"/>
    </source>
</evidence>
<dbReference type="STRING" id="157652.A0A371F3D2"/>
<feature type="compositionally biased region" description="Acidic residues" evidence="1">
    <location>
        <begin position="212"/>
        <end position="222"/>
    </location>
</feature>
<dbReference type="PANTHER" id="PTHR20835:SF0">
    <property type="entry name" value="E3 UBIQUITIN-PROTEIN LIGASE PPP1R11"/>
    <property type="match status" value="1"/>
</dbReference>
<dbReference type="EMBL" id="QJKJ01010760">
    <property type="protein sequence ID" value="RDX72806.1"/>
    <property type="molecule type" value="Genomic_DNA"/>
</dbReference>
<dbReference type="OrthoDB" id="307488at2759"/>
<accession>A0A371F3D2</accession>
<organism evidence="2 3">
    <name type="scientific">Mucuna pruriens</name>
    <name type="common">Velvet bean</name>
    <name type="synonym">Dolichos pruriens</name>
    <dbReference type="NCBI Taxonomy" id="157652"/>
    <lineage>
        <taxon>Eukaryota</taxon>
        <taxon>Viridiplantae</taxon>
        <taxon>Streptophyta</taxon>
        <taxon>Embryophyta</taxon>
        <taxon>Tracheophyta</taxon>
        <taxon>Spermatophyta</taxon>
        <taxon>Magnoliopsida</taxon>
        <taxon>eudicotyledons</taxon>
        <taxon>Gunneridae</taxon>
        <taxon>Pentapetalae</taxon>
        <taxon>rosids</taxon>
        <taxon>fabids</taxon>
        <taxon>Fabales</taxon>
        <taxon>Fabaceae</taxon>
        <taxon>Papilionoideae</taxon>
        <taxon>50 kb inversion clade</taxon>
        <taxon>NPAAA clade</taxon>
        <taxon>indigoferoid/millettioid clade</taxon>
        <taxon>Phaseoleae</taxon>
        <taxon>Mucuna</taxon>
    </lineage>
</organism>
<dbReference type="Pfam" id="PF07491">
    <property type="entry name" value="PPI_Ypi1"/>
    <property type="match status" value="1"/>
</dbReference>
<dbReference type="GO" id="GO:0005634">
    <property type="term" value="C:nucleus"/>
    <property type="evidence" value="ECO:0007669"/>
    <property type="project" value="TreeGrafter"/>
</dbReference>
<feature type="non-terminal residue" evidence="2">
    <location>
        <position position="1"/>
    </location>
</feature>
<sequence length="244" mass="27878">MTFAFSDDATLICVVFSSDNLQGINHGIWFQPINDQQKKKSSLLPLVAVIQPAFDLKCEFGWNKLGICRLLLVLGQEIQLLVQVVFDELSMDMRGVEQEQSNLQNYSTKVPLYLSLQSLELKRTTMDRRRNTTRPIVMSYPSVTATTTIIIENSEPSSSSSQQEQRQPEVLFLPLNRKKKKVSWKEGTIDNEFMQKKSSKKCCIFHKQKPFDEDDSDEDEDHSDEHPHDSGFCCKNHDEAGPSS</sequence>
<feature type="compositionally biased region" description="Basic and acidic residues" evidence="1">
    <location>
        <begin position="223"/>
        <end position="244"/>
    </location>
</feature>
<comment type="caution">
    <text evidence="2">The sequence shown here is derived from an EMBL/GenBank/DDBJ whole genome shotgun (WGS) entry which is preliminary data.</text>
</comment>
<feature type="region of interest" description="Disordered" evidence="1">
    <location>
        <begin position="211"/>
        <end position="244"/>
    </location>
</feature>
<protein>
    <submittedName>
        <fullName evidence="2">Ypi1</fullName>
    </submittedName>
</protein>
<keyword evidence="3" id="KW-1185">Reference proteome</keyword>
<reference evidence="2" key="1">
    <citation type="submission" date="2018-05" db="EMBL/GenBank/DDBJ databases">
        <title>Draft genome of Mucuna pruriens seed.</title>
        <authorList>
            <person name="Nnadi N.E."/>
            <person name="Vos R."/>
            <person name="Hasami M.H."/>
            <person name="Devisetty U.K."/>
            <person name="Aguiy J.C."/>
        </authorList>
    </citation>
    <scope>NUCLEOTIDE SEQUENCE [LARGE SCALE GENOMIC DNA]</scope>
    <source>
        <strain evidence="2">JCA_2017</strain>
    </source>
</reference>
<dbReference type="PANTHER" id="PTHR20835">
    <property type="entry name" value="E3 UBIQUITIN-PROTEIN LIGASE PPP1R11-RELATED"/>
    <property type="match status" value="1"/>
</dbReference>
<dbReference type="InterPro" id="IPR011107">
    <property type="entry name" value="PPI_Ypi1"/>
</dbReference>
<proteinExistence type="predicted"/>
<evidence type="ECO:0000256" key="1">
    <source>
        <dbReference type="SAM" id="MobiDB-lite"/>
    </source>
</evidence>
<dbReference type="GO" id="GO:0008157">
    <property type="term" value="F:protein phosphatase 1 binding"/>
    <property type="evidence" value="ECO:0007669"/>
    <property type="project" value="TreeGrafter"/>
</dbReference>
<evidence type="ECO:0000313" key="2">
    <source>
        <dbReference type="EMBL" id="RDX72806.1"/>
    </source>
</evidence>
<gene>
    <name evidence="2" type="primary">ypi1</name>
    <name evidence="2" type="ORF">CR513_47655</name>
</gene>